<evidence type="ECO:0000256" key="1">
    <source>
        <dbReference type="SAM" id="SignalP"/>
    </source>
</evidence>
<dbReference type="EMBL" id="BMQK01000018">
    <property type="protein sequence ID" value="GGQ81245.1"/>
    <property type="molecule type" value="Genomic_DNA"/>
</dbReference>
<reference evidence="3" key="1">
    <citation type="journal article" date="2014" name="Int. J. Syst. Evol. Microbiol.">
        <title>Complete genome sequence of Corynebacterium casei LMG S-19264T (=DSM 44701T), isolated from a smear-ripened cheese.</title>
        <authorList>
            <consortium name="US DOE Joint Genome Institute (JGI-PGF)"/>
            <person name="Walter F."/>
            <person name="Albersmeier A."/>
            <person name="Kalinowski J."/>
            <person name="Ruckert C."/>
        </authorList>
    </citation>
    <scope>NUCLEOTIDE SEQUENCE</scope>
    <source>
        <strain evidence="3">JCM 3131</strain>
    </source>
</reference>
<name>A0A918EW99_9ACTN</name>
<dbReference type="AlphaFoldDB" id="A0A918EW99"/>
<dbReference type="SUPFAM" id="SSF47090">
    <property type="entry name" value="PGBD-like"/>
    <property type="match status" value="1"/>
</dbReference>
<evidence type="ECO:0000313" key="4">
    <source>
        <dbReference type="Proteomes" id="UP000620156"/>
    </source>
</evidence>
<feature type="chain" id="PRO_5036834934" description="Peptidoglycan binding-like domain-containing protein" evidence="1">
    <location>
        <begin position="37"/>
        <end position="139"/>
    </location>
</feature>
<dbReference type="Proteomes" id="UP000620156">
    <property type="component" value="Unassembled WGS sequence"/>
</dbReference>
<evidence type="ECO:0000259" key="2">
    <source>
        <dbReference type="Pfam" id="PF01471"/>
    </source>
</evidence>
<dbReference type="InterPro" id="IPR002477">
    <property type="entry name" value="Peptidoglycan-bd-like"/>
</dbReference>
<feature type="signal peptide" evidence="1">
    <location>
        <begin position="1"/>
        <end position="36"/>
    </location>
</feature>
<protein>
    <recommendedName>
        <fullName evidence="2">Peptidoglycan binding-like domain-containing protein</fullName>
    </recommendedName>
</protein>
<gene>
    <name evidence="3" type="ORF">GCM10010145_58730</name>
</gene>
<feature type="domain" description="Peptidoglycan binding-like" evidence="2">
    <location>
        <begin position="76"/>
        <end position="130"/>
    </location>
</feature>
<dbReference type="InterPro" id="IPR036365">
    <property type="entry name" value="PGBD-like_sf"/>
</dbReference>
<keyword evidence="1" id="KW-0732">Signal</keyword>
<accession>A0A918EW99</accession>
<sequence length="139" mass="13844">MLTTSASPGRRALTRVITPTLSVLAVLTAAAGTAQASAVPVPGASPVAVSSAPGDGRSTGCGHYLGNAPIPVGAVGKPVREVRCLLRRCGYDVPENGIHDVGLGGVLARSQRDHGLHADGIVGHATWAALRACGDAPPA</sequence>
<keyword evidence="4" id="KW-1185">Reference proteome</keyword>
<dbReference type="Pfam" id="PF01471">
    <property type="entry name" value="PG_binding_1"/>
    <property type="match status" value="1"/>
</dbReference>
<dbReference type="Gene3D" id="1.10.101.10">
    <property type="entry name" value="PGBD-like superfamily/PGBD"/>
    <property type="match status" value="1"/>
</dbReference>
<dbReference type="InterPro" id="IPR036366">
    <property type="entry name" value="PGBDSf"/>
</dbReference>
<reference evidence="3" key="2">
    <citation type="submission" date="2020-09" db="EMBL/GenBank/DDBJ databases">
        <authorList>
            <person name="Sun Q."/>
            <person name="Ohkuma M."/>
        </authorList>
    </citation>
    <scope>NUCLEOTIDE SEQUENCE</scope>
    <source>
        <strain evidence="3">JCM 3131</strain>
    </source>
</reference>
<organism evidence="3 4">
    <name type="scientific">Streptomyces ruber</name>
    <dbReference type="NCBI Taxonomy" id="83378"/>
    <lineage>
        <taxon>Bacteria</taxon>
        <taxon>Bacillati</taxon>
        <taxon>Actinomycetota</taxon>
        <taxon>Actinomycetes</taxon>
        <taxon>Kitasatosporales</taxon>
        <taxon>Streptomycetaceae</taxon>
        <taxon>Streptomyces</taxon>
    </lineage>
</organism>
<evidence type="ECO:0000313" key="3">
    <source>
        <dbReference type="EMBL" id="GGQ81245.1"/>
    </source>
</evidence>
<comment type="caution">
    <text evidence="3">The sequence shown here is derived from an EMBL/GenBank/DDBJ whole genome shotgun (WGS) entry which is preliminary data.</text>
</comment>
<proteinExistence type="predicted"/>